<dbReference type="STRING" id="351605.Gura_0037"/>
<dbReference type="Gene3D" id="3.40.1620.10">
    <property type="entry name" value="YefM-like domain"/>
    <property type="match status" value="1"/>
</dbReference>
<dbReference type="EMBL" id="CP000698">
    <property type="protein sequence ID" value="ABQ24255.1"/>
    <property type="molecule type" value="Genomic_DNA"/>
</dbReference>
<dbReference type="AlphaFoldDB" id="A5GDU8"/>
<sequence>MRSVTATELARNFRVTLDAVEYNHEEFIIVRNNHEVARIIPGPSTMTAMEAMADIYRTLPEEAAAGWLRNSRQIKDILSDEVRDPWDS</sequence>
<name>A5GDU8_GEOUR</name>
<dbReference type="InterPro" id="IPR006442">
    <property type="entry name" value="Antitoxin_Phd/YefM"/>
</dbReference>
<evidence type="ECO:0000313" key="3">
    <source>
        <dbReference type="EMBL" id="ABQ24255.1"/>
    </source>
</evidence>
<accession>A5GDU8</accession>
<dbReference type="InterPro" id="IPR036165">
    <property type="entry name" value="YefM-like_sf"/>
</dbReference>
<comment type="similarity">
    <text evidence="1 2">Belongs to the phD/YefM antitoxin family.</text>
</comment>
<dbReference type="Proteomes" id="UP000006695">
    <property type="component" value="Chromosome"/>
</dbReference>
<keyword evidence="4" id="KW-1185">Reference proteome</keyword>
<reference evidence="3 4" key="1">
    <citation type="submission" date="2007-05" db="EMBL/GenBank/DDBJ databases">
        <title>Complete sequence of Geobacter uraniireducens Rf4.</title>
        <authorList>
            <consortium name="US DOE Joint Genome Institute"/>
            <person name="Copeland A."/>
            <person name="Lucas S."/>
            <person name="Lapidus A."/>
            <person name="Barry K."/>
            <person name="Detter J.C."/>
            <person name="Glavina del Rio T."/>
            <person name="Hammon N."/>
            <person name="Israni S."/>
            <person name="Dalin E."/>
            <person name="Tice H."/>
            <person name="Pitluck S."/>
            <person name="Chertkov O."/>
            <person name="Brettin T."/>
            <person name="Bruce D."/>
            <person name="Han C."/>
            <person name="Schmutz J."/>
            <person name="Larimer F."/>
            <person name="Land M."/>
            <person name="Hauser L."/>
            <person name="Kyrpides N."/>
            <person name="Mikhailova N."/>
            <person name="Shelobolina E."/>
            <person name="Aklujkar M."/>
            <person name="Lovley D."/>
            <person name="Richardson P."/>
        </authorList>
    </citation>
    <scope>NUCLEOTIDE SEQUENCE [LARGE SCALE GENOMIC DNA]</scope>
    <source>
        <strain evidence="3 4">Rf4</strain>
    </source>
</reference>
<organism evidence="3 4">
    <name type="scientific">Geotalea uraniireducens (strain Rf4)</name>
    <name type="common">Geobacter uraniireducens</name>
    <dbReference type="NCBI Taxonomy" id="351605"/>
    <lineage>
        <taxon>Bacteria</taxon>
        <taxon>Pseudomonadati</taxon>
        <taxon>Thermodesulfobacteriota</taxon>
        <taxon>Desulfuromonadia</taxon>
        <taxon>Geobacterales</taxon>
        <taxon>Geobacteraceae</taxon>
        <taxon>Geotalea</taxon>
    </lineage>
</organism>
<dbReference type="HOGENOM" id="CLU_187646_0_0_7"/>
<evidence type="ECO:0000256" key="1">
    <source>
        <dbReference type="ARBA" id="ARBA00009981"/>
    </source>
</evidence>
<dbReference type="Pfam" id="PF02604">
    <property type="entry name" value="PhdYeFM_antitox"/>
    <property type="match status" value="1"/>
</dbReference>
<proteinExistence type="inferred from homology"/>
<evidence type="ECO:0000256" key="2">
    <source>
        <dbReference type="RuleBase" id="RU362080"/>
    </source>
</evidence>
<dbReference type="RefSeq" id="WP_011936984.1">
    <property type="nucleotide sequence ID" value="NC_009483.1"/>
</dbReference>
<protein>
    <recommendedName>
        <fullName evidence="2">Antitoxin</fullName>
    </recommendedName>
</protein>
<dbReference type="KEGG" id="gur:Gura_0037"/>
<dbReference type="OrthoDB" id="5520839at2"/>
<comment type="function">
    <text evidence="2">Antitoxin component of a type II toxin-antitoxin (TA) system.</text>
</comment>
<evidence type="ECO:0000313" key="4">
    <source>
        <dbReference type="Proteomes" id="UP000006695"/>
    </source>
</evidence>
<gene>
    <name evidence="3" type="ordered locus">Gura_0037</name>
</gene>
<dbReference type="SUPFAM" id="SSF143120">
    <property type="entry name" value="YefM-like"/>
    <property type="match status" value="1"/>
</dbReference>